<feature type="coiled-coil region" evidence="6">
    <location>
        <begin position="999"/>
        <end position="1040"/>
    </location>
</feature>
<feature type="binding site" evidence="5">
    <location>
        <begin position="189"/>
        <end position="196"/>
    </location>
    <ligand>
        <name>ATP</name>
        <dbReference type="ChEBI" id="CHEBI:30616"/>
    </ligand>
</feature>
<protein>
    <submittedName>
        <fullName evidence="9">Kinesin, putative</fullName>
    </submittedName>
</protein>
<evidence type="ECO:0000256" key="3">
    <source>
        <dbReference type="ARBA" id="ARBA00023175"/>
    </source>
</evidence>
<evidence type="ECO:0000256" key="6">
    <source>
        <dbReference type="SAM" id="Coils"/>
    </source>
</evidence>
<keyword evidence="6" id="KW-0175">Coiled coil</keyword>
<dbReference type="SUPFAM" id="SSF52540">
    <property type="entry name" value="P-loop containing nucleoside triphosphate hydrolases"/>
    <property type="match status" value="1"/>
</dbReference>
<dbReference type="KEGG" id="tbg:TbgDal_VII2990"/>
<feature type="region of interest" description="Disordered" evidence="7">
    <location>
        <begin position="1320"/>
        <end position="1343"/>
    </location>
</feature>
<feature type="coiled-coil region" evidence="6">
    <location>
        <begin position="1266"/>
        <end position="1296"/>
    </location>
</feature>
<keyword evidence="2" id="KW-0963">Cytoplasm</keyword>
<feature type="compositionally biased region" description="Polar residues" evidence="7">
    <location>
        <begin position="264"/>
        <end position="306"/>
    </location>
</feature>
<dbReference type="GO" id="GO:0008017">
    <property type="term" value="F:microtubule binding"/>
    <property type="evidence" value="ECO:0007669"/>
    <property type="project" value="InterPro"/>
</dbReference>
<dbReference type="VEuPathDB" id="TriTrypDB:Tbg972.7.2990"/>
<dbReference type="GO" id="GO:0008574">
    <property type="term" value="F:plus-end-directed microtubule motor activity"/>
    <property type="evidence" value="ECO:0007669"/>
    <property type="project" value="TreeGrafter"/>
</dbReference>
<dbReference type="InterPro" id="IPR047149">
    <property type="entry name" value="KIF11-like"/>
</dbReference>
<dbReference type="GeneID" id="23862470"/>
<dbReference type="GO" id="GO:0005524">
    <property type="term" value="F:ATP binding"/>
    <property type="evidence" value="ECO:0007669"/>
    <property type="project" value="UniProtKB-UniRule"/>
</dbReference>
<dbReference type="GO" id="GO:0090307">
    <property type="term" value="P:mitotic spindle assembly"/>
    <property type="evidence" value="ECO:0007669"/>
    <property type="project" value="TreeGrafter"/>
</dbReference>
<dbReference type="Pfam" id="PF00225">
    <property type="entry name" value="Kinesin"/>
    <property type="match status" value="1"/>
</dbReference>
<evidence type="ECO:0000256" key="1">
    <source>
        <dbReference type="ARBA" id="ARBA00004245"/>
    </source>
</evidence>
<dbReference type="PRINTS" id="PR00380">
    <property type="entry name" value="KINESINHEAVY"/>
</dbReference>
<feature type="coiled-coil region" evidence="6">
    <location>
        <begin position="533"/>
        <end position="583"/>
    </location>
</feature>
<evidence type="ECO:0000313" key="10">
    <source>
        <dbReference type="Proteomes" id="UP000002316"/>
    </source>
</evidence>
<feature type="compositionally biased region" description="Low complexity" evidence="7">
    <location>
        <begin position="100"/>
        <end position="113"/>
    </location>
</feature>
<feature type="domain" description="Kinesin motor" evidence="8">
    <location>
        <begin position="7"/>
        <end position="490"/>
    </location>
</feature>
<organism evidence="9 10">
    <name type="scientific">Trypanosoma brucei gambiense (strain MHOM/CI/86/DAL972)</name>
    <dbReference type="NCBI Taxonomy" id="679716"/>
    <lineage>
        <taxon>Eukaryota</taxon>
        <taxon>Discoba</taxon>
        <taxon>Euglenozoa</taxon>
        <taxon>Kinetoplastea</taxon>
        <taxon>Metakinetoplastina</taxon>
        <taxon>Trypanosomatida</taxon>
        <taxon>Trypanosomatidae</taxon>
        <taxon>Trypanosoma</taxon>
    </lineage>
</organism>
<keyword evidence="3 5" id="KW-0505">Motor protein</keyword>
<dbReference type="PROSITE" id="PS50067">
    <property type="entry name" value="KINESIN_MOTOR_2"/>
    <property type="match status" value="1"/>
</dbReference>
<dbReference type="InterPro" id="IPR027417">
    <property type="entry name" value="P-loop_NTPase"/>
</dbReference>
<feature type="compositionally biased region" description="Low complexity" evidence="7">
    <location>
        <begin position="649"/>
        <end position="661"/>
    </location>
</feature>
<feature type="coiled-coil region" evidence="6">
    <location>
        <begin position="1086"/>
        <end position="1120"/>
    </location>
</feature>
<dbReference type="InterPro" id="IPR001752">
    <property type="entry name" value="Kinesin_motor_dom"/>
</dbReference>
<evidence type="ECO:0000256" key="5">
    <source>
        <dbReference type="PROSITE-ProRule" id="PRU00283"/>
    </source>
</evidence>
<sequence length="1343" mass="151472">MTSQTSAVLVAVRVRPFNSREAPHECTVTVTDPRTITLTDVGQVNRFSTSVSGSMQRHVFTFDKIFWSVPSCVLPLPTTPSGHSQQMPSASSIRLSVADSSPSTHSPSPTESPTVRRSSNSSDASVPCAAPTAEVSVSAITCVRPSFHRLPCFAQTPSCDDQTSVYSFIGPLMYDSVMTGYNSCLFAYGQTGSGKTYSMIGPHDSFSEKGDQRGIIQRLCEDLFDMMRREREEDEGISYNVECSFLEIYCERVRDLLTHTTFHSTNDDYSAPNVTTMGPPSNLRSKTSPSQSLVLTPRQGSSNPSPQLRIRQHPTHGPYVEGLSHVKVRDVEGVMHQLTCGMRERATAETRMNEHSSRSHALLQLNITRVSAVREEEAVVTRTRVCKVSLVDLAGSERISQSGATGDRFEEARNINLSLTTLTRVIMQLTDKQAGKNVVPSYRDSALTWLLSDSLGGNSKTIMLATVAPSAYCYQQTLNTLRFAGVAKTVINVATVNEDQRFQKLITSLREQIVKLTMQVEEGRILDPQNSEMRKLRRDKGELETQLEAMRIKVSKMVPATDLEILRRRVAETEEENTRLHAEKCNLQRQLMTTTTNLREELIRRRSEIVKLQEMLSKKDVEVQEWKRRHHSEVLRGGKATPQSTVQLSRGRAASGGRAASPSGAFKFNNSSKCGMLKTDVASISSDSIVEGDADSGCAAVGELQFRNQQLERRVEKLTESVKEEQKRREDVEKVNHNLRFELRELQKLRDATRGQLEEAQRRLTEKSHALEAAESDLASTRTLLSTERNGSCASEREALLTTQLEDLRVEYLGEKQSNVGLLMRVSHMEQQLFLSQQEAEIKSRDVGELEQMLLEETETSERYYIFQLYYSGEANICHAFHQKILLVKSLEPTNSVGVVTGVARRSSFSDGPNVCVRALRDCECNEGCKRLLLVEEWFNTVLDLAAQRHAMWRWSASALSDEILSLRINFAEGEEKQQRLLRKLETAEISLEEAIAVRNSVQATLSTTVEQCEELKRQVEDLKEELQAQQQRNEMLITRIAEVQAVRDVFGEPSLSVDDPVSGLTLDGRGEEYQRFSRGSGERSLEDLSSEMTLYKERVDMLSAQLESERNRSHDLQVEMERELEIRQQEVQRVKSSCKASLFESTQIVREYEARLQELQDVIETLRTALAEESNNVDIAQEEVRQAKVRHCTLTTELHRVVEVKESLERRLEDTELQFSTIQQEQQKLKREFCEVERRLLDLSQMHEADVYLNVRCGGEDSEWLEKAAREKEAIEQQKRLVQKLNKELLEAITEQKASLLDMDRQIALMQRGATSHNGEANLTQESNGGVSQIQGCIDGEG</sequence>
<dbReference type="EMBL" id="FN554970">
    <property type="protein sequence ID" value="CBH12347.1"/>
    <property type="molecule type" value="Genomic_DNA"/>
</dbReference>
<dbReference type="Gene3D" id="3.40.850.10">
    <property type="entry name" value="Kinesin motor domain"/>
    <property type="match status" value="1"/>
</dbReference>
<feature type="region of interest" description="Disordered" evidence="7">
    <location>
        <begin position="79"/>
        <end position="126"/>
    </location>
</feature>
<dbReference type="RefSeq" id="XP_011774628.1">
    <property type="nucleotide sequence ID" value="XM_011776326.1"/>
</dbReference>
<keyword evidence="5" id="KW-0067">ATP-binding</keyword>
<gene>
    <name evidence="9" type="ORF">TbgDal_VII2990</name>
</gene>
<feature type="compositionally biased region" description="Polar residues" evidence="7">
    <location>
        <begin position="1320"/>
        <end position="1336"/>
    </location>
</feature>
<reference evidence="10" key="1">
    <citation type="journal article" date="2010" name="PLoS Negl. Trop. Dis.">
        <title>The genome sequence of Trypanosoma brucei gambiense, causative agent of chronic human african trypanosomiasis.</title>
        <authorList>
            <person name="Jackson A.P."/>
            <person name="Sanders M."/>
            <person name="Berry A."/>
            <person name="McQuillan J."/>
            <person name="Aslett M.A."/>
            <person name="Quail M.A."/>
            <person name="Chukualim B."/>
            <person name="Capewell P."/>
            <person name="MacLeod A."/>
            <person name="Melville S.E."/>
            <person name="Gibson W."/>
            <person name="Barry J.D."/>
            <person name="Berriman M."/>
            <person name="Hertz-Fowler C."/>
        </authorList>
    </citation>
    <scope>NUCLEOTIDE SEQUENCE [LARGE SCALE GENOMIC DNA]</scope>
    <source>
        <strain evidence="10">MHOM/CI/86/DAL972</strain>
    </source>
</reference>
<feature type="region of interest" description="Disordered" evidence="7">
    <location>
        <begin position="634"/>
        <end position="661"/>
    </location>
</feature>
<dbReference type="GO" id="GO:0051231">
    <property type="term" value="P:spindle elongation"/>
    <property type="evidence" value="ECO:0007669"/>
    <property type="project" value="TreeGrafter"/>
</dbReference>
<feature type="compositionally biased region" description="Polar residues" evidence="7">
    <location>
        <begin position="115"/>
        <end position="124"/>
    </location>
</feature>
<feature type="region of interest" description="Disordered" evidence="7">
    <location>
        <begin position="264"/>
        <end position="312"/>
    </location>
</feature>
<feature type="coiled-coil region" evidence="6">
    <location>
        <begin position="701"/>
        <end position="777"/>
    </location>
</feature>
<dbReference type="GO" id="GO:0072686">
    <property type="term" value="C:mitotic spindle"/>
    <property type="evidence" value="ECO:0007669"/>
    <property type="project" value="TreeGrafter"/>
</dbReference>
<dbReference type="OrthoDB" id="272935at2759"/>
<feature type="coiled-coil region" evidence="6">
    <location>
        <begin position="1150"/>
        <end position="1233"/>
    </location>
</feature>
<comment type="subcellular location">
    <subcellularLocation>
        <location evidence="1">Cytoplasm</location>
        <location evidence="1">Cytoskeleton</location>
    </subcellularLocation>
</comment>
<dbReference type="PANTHER" id="PTHR47970">
    <property type="entry name" value="KINESIN-LIKE PROTEIN KIF11"/>
    <property type="match status" value="1"/>
</dbReference>
<evidence type="ECO:0000256" key="7">
    <source>
        <dbReference type="SAM" id="MobiDB-lite"/>
    </source>
</evidence>
<evidence type="ECO:0000313" key="9">
    <source>
        <dbReference type="EMBL" id="CBH12347.1"/>
    </source>
</evidence>
<comment type="similarity">
    <text evidence="5">Belongs to the TRAFAC class myosin-kinesin ATPase superfamily. Kinesin family.</text>
</comment>
<accession>C9ZSG3</accession>
<feature type="compositionally biased region" description="Polar residues" evidence="7">
    <location>
        <begin position="79"/>
        <end position="94"/>
    </location>
</feature>
<evidence type="ECO:0000256" key="2">
    <source>
        <dbReference type="ARBA" id="ARBA00022490"/>
    </source>
</evidence>
<dbReference type="GO" id="GO:0007018">
    <property type="term" value="P:microtubule-based movement"/>
    <property type="evidence" value="ECO:0007669"/>
    <property type="project" value="InterPro"/>
</dbReference>
<keyword evidence="5" id="KW-0547">Nucleotide-binding</keyword>
<evidence type="ECO:0000256" key="4">
    <source>
        <dbReference type="ARBA" id="ARBA00023212"/>
    </source>
</evidence>
<proteinExistence type="inferred from homology"/>
<dbReference type="PANTHER" id="PTHR47970:SF12">
    <property type="entry name" value="KINESIN FAMILY MEMBER 11"/>
    <property type="match status" value="1"/>
</dbReference>
<dbReference type="GO" id="GO:0005876">
    <property type="term" value="C:spindle microtubule"/>
    <property type="evidence" value="ECO:0007669"/>
    <property type="project" value="TreeGrafter"/>
</dbReference>
<keyword evidence="4" id="KW-0206">Cytoskeleton</keyword>
<name>C9ZSG3_TRYB9</name>
<dbReference type="InterPro" id="IPR036961">
    <property type="entry name" value="Kinesin_motor_dom_sf"/>
</dbReference>
<evidence type="ECO:0000259" key="8">
    <source>
        <dbReference type="PROSITE" id="PS50067"/>
    </source>
</evidence>
<dbReference type="SMART" id="SM00129">
    <property type="entry name" value="KISc"/>
    <property type="match status" value="1"/>
</dbReference>
<dbReference type="Proteomes" id="UP000002316">
    <property type="component" value="Chromosome 7"/>
</dbReference>